<keyword evidence="2" id="KW-0378">Hydrolase</keyword>
<dbReference type="Gene3D" id="3.40.50.1820">
    <property type="entry name" value="alpha/beta hydrolase"/>
    <property type="match status" value="1"/>
</dbReference>
<evidence type="ECO:0000313" key="3">
    <source>
        <dbReference type="Proteomes" id="UP000619260"/>
    </source>
</evidence>
<name>A0A8J3YXN6_9ACTN</name>
<organism evidence="2 3">
    <name type="scientific">Virgisporangium aliadipatigenens</name>
    <dbReference type="NCBI Taxonomy" id="741659"/>
    <lineage>
        <taxon>Bacteria</taxon>
        <taxon>Bacillati</taxon>
        <taxon>Actinomycetota</taxon>
        <taxon>Actinomycetes</taxon>
        <taxon>Micromonosporales</taxon>
        <taxon>Micromonosporaceae</taxon>
        <taxon>Virgisporangium</taxon>
    </lineage>
</organism>
<reference evidence="2" key="1">
    <citation type="submission" date="2021-01" db="EMBL/GenBank/DDBJ databases">
        <title>Whole genome shotgun sequence of Virgisporangium aliadipatigenens NBRC 105644.</title>
        <authorList>
            <person name="Komaki H."/>
            <person name="Tamura T."/>
        </authorList>
    </citation>
    <scope>NUCLEOTIDE SEQUENCE</scope>
    <source>
        <strain evidence="2">NBRC 105644</strain>
    </source>
</reference>
<dbReference type="EMBL" id="BOPF01000085">
    <property type="protein sequence ID" value="GIJ52447.1"/>
    <property type="molecule type" value="Genomic_DNA"/>
</dbReference>
<accession>A0A8J3YXN6</accession>
<dbReference type="Pfam" id="PF12697">
    <property type="entry name" value="Abhydrolase_6"/>
    <property type="match status" value="1"/>
</dbReference>
<sequence length="364" mass="39017">MAYGVAGLAGIAVSLSSGTAGAGWFFAALVITPGREYPVQIRSVNGDEVTLTRNEDTERAIPLSLVWAGGHGRLGDIVKIERSTVVRKLHSVGAGEPKVGLRAFPSCVVFEGDPRTARGLDYTEVDVPGELGDMPAWLVPGADPDTWVIAVHGRGGHRGEAMRILPDLQAAGPTTLVMTYRNDEGAPSAPDGFYHLGATEWRDLMAGVEFARANGAKRIILYGWSMGGAIVLHALRNGALPDVVGVIMDCPVIDWVSTLRMQAAQRRLPGALTWSALRLVEQRIGERFAQLDFRGFEMPVPTLILLDGDDRLVAPVPTREFAAANPSTVTLYETRGGGHVRSWNVDPEGYSAQVTAFLKGLARG</sequence>
<dbReference type="GO" id="GO:0016787">
    <property type="term" value="F:hydrolase activity"/>
    <property type="evidence" value="ECO:0007669"/>
    <property type="project" value="UniProtKB-KW"/>
</dbReference>
<evidence type="ECO:0000313" key="2">
    <source>
        <dbReference type="EMBL" id="GIJ52447.1"/>
    </source>
</evidence>
<keyword evidence="3" id="KW-1185">Reference proteome</keyword>
<comment type="caution">
    <text evidence="2">The sequence shown here is derived from an EMBL/GenBank/DDBJ whole genome shotgun (WGS) entry which is preliminary data.</text>
</comment>
<feature type="domain" description="AB hydrolase-1" evidence="1">
    <location>
        <begin position="148"/>
        <end position="350"/>
    </location>
</feature>
<dbReference type="InterPro" id="IPR029058">
    <property type="entry name" value="AB_hydrolase_fold"/>
</dbReference>
<dbReference type="SUPFAM" id="SSF53474">
    <property type="entry name" value="alpha/beta-Hydrolases"/>
    <property type="match status" value="1"/>
</dbReference>
<dbReference type="InterPro" id="IPR000073">
    <property type="entry name" value="AB_hydrolase_1"/>
</dbReference>
<protein>
    <submittedName>
        <fullName evidence="2">Alpha/beta hydrolase</fullName>
    </submittedName>
</protein>
<gene>
    <name evidence="2" type="ORF">Val02_93330</name>
</gene>
<evidence type="ECO:0000259" key="1">
    <source>
        <dbReference type="Pfam" id="PF12697"/>
    </source>
</evidence>
<dbReference type="AlphaFoldDB" id="A0A8J3YXN6"/>
<dbReference type="Proteomes" id="UP000619260">
    <property type="component" value="Unassembled WGS sequence"/>
</dbReference>
<proteinExistence type="predicted"/>